<dbReference type="EMBL" id="JAEQND010000001">
    <property type="protein sequence ID" value="MBL0423743.1"/>
    <property type="molecule type" value="Genomic_DNA"/>
</dbReference>
<dbReference type="Gene3D" id="3.40.190.150">
    <property type="entry name" value="Bordetella uptake gene, domain 1"/>
    <property type="match status" value="1"/>
</dbReference>
<comment type="similarity">
    <text evidence="1">Belongs to the UPF0065 (bug) family.</text>
</comment>
<feature type="signal peptide" evidence="2">
    <location>
        <begin position="1"/>
        <end position="23"/>
    </location>
</feature>
<dbReference type="InterPro" id="IPR005064">
    <property type="entry name" value="BUG"/>
</dbReference>
<feature type="chain" id="PRO_5045521529" evidence="2">
    <location>
        <begin position="24"/>
        <end position="326"/>
    </location>
</feature>
<dbReference type="Gene3D" id="3.40.190.10">
    <property type="entry name" value="Periplasmic binding protein-like II"/>
    <property type="match status" value="1"/>
</dbReference>
<reference evidence="3 4" key="1">
    <citation type="journal article" date="2017" name="Int. J. Syst. Evol. Microbiol.">
        <title>Ramlibacter alkalitolerans sp. nov., alkali-tolerant bacterium isolated from soil of ginseng.</title>
        <authorList>
            <person name="Lee D.H."/>
            <person name="Cha C.J."/>
        </authorList>
    </citation>
    <scope>NUCLEOTIDE SEQUENCE [LARGE SCALE GENOMIC DNA]</scope>
    <source>
        <strain evidence="3 4">KACC 19305</strain>
    </source>
</reference>
<dbReference type="CDD" id="cd13578">
    <property type="entry name" value="PBP2_Bug27"/>
    <property type="match status" value="1"/>
</dbReference>
<dbReference type="PANTHER" id="PTHR42928">
    <property type="entry name" value="TRICARBOXYLATE-BINDING PROTEIN"/>
    <property type="match status" value="1"/>
</dbReference>
<gene>
    <name evidence="3" type="ORF">JI746_01385</name>
</gene>
<dbReference type="PANTHER" id="PTHR42928:SF5">
    <property type="entry name" value="BLR1237 PROTEIN"/>
    <property type="match status" value="1"/>
</dbReference>
<proteinExistence type="inferred from homology"/>
<sequence length="326" mass="34674">MKTSRRWFAALALLACAWLPAQAQTQTGDWPKRQPIKLVAVFPPGGSVDQVSRILAQQLTHQLGQTVIVENKVGASGVIGTHYVIAAPPDGYSYAVVFDTHGVNPSLMPSMPYDTRKDIAPVIVIGTAPMVIATPAASEYKTFAEVVAASKAKKNISFGSVGSGSLSHLAMAMLVRRGGLDMTHVPYKGGGPLMQDAVAGHVPLSVASVFVTKPHLDSKRLRPLAVTTAKRSPELPDVPTVAESGFPGFDARAWWGVLASAKVPPEIVRRMNEEINKALQVPEVAEKLSGQGISLMGGSTEAAHAFIDQQLDTWAAVVKENNIKSE</sequence>
<dbReference type="InterPro" id="IPR042100">
    <property type="entry name" value="Bug_dom1"/>
</dbReference>
<keyword evidence="4" id="KW-1185">Reference proteome</keyword>
<keyword evidence="2" id="KW-0732">Signal</keyword>
<dbReference type="PIRSF" id="PIRSF017082">
    <property type="entry name" value="YflP"/>
    <property type="match status" value="1"/>
</dbReference>
<evidence type="ECO:0000256" key="1">
    <source>
        <dbReference type="ARBA" id="ARBA00006987"/>
    </source>
</evidence>
<evidence type="ECO:0000313" key="3">
    <source>
        <dbReference type="EMBL" id="MBL0423743.1"/>
    </source>
</evidence>
<name>A0ABS1JHQ5_9BURK</name>
<evidence type="ECO:0000256" key="2">
    <source>
        <dbReference type="SAM" id="SignalP"/>
    </source>
</evidence>
<protein>
    <submittedName>
        <fullName evidence="3">Tripartite tricarboxylate transporter substrate binding protein</fullName>
    </submittedName>
</protein>
<dbReference type="Proteomes" id="UP000622707">
    <property type="component" value="Unassembled WGS sequence"/>
</dbReference>
<accession>A0ABS1JHQ5</accession>
<evidence type="ECO:0000313" key="4">
    <source>
        <dbReference type="Proteomes" id="UP000622707"/>
    </source>
</evidence>
<organism evidence="3 4">
    <name type="scientific">Ramlibacter alkalitolerans</name>
    <dbReference type="NCBI Taxonomy" id="2039631"/>
    <lineage>
        <taxon>Bacteria</taxon>
        <taxon>Pseudomonadati</taxon>
        <taxon>Pseudomonadota</taxon>
        <taxon>Betaproteobacteria</taxon>
        <taxon>Burkholderiales</taxon>
        <taxon>Comamonadaceae</taxon>
        <taxon>Ramlibacter</taxon>
    </lineage>
</organism>
<dbReference type="Pfam" id="PF03401">
    <property type="entry name" value="TctC"/>
    <property type="match status" value="1"/>
</dbReference>
<dbReference type="SUPFAM" id="SSF53850">
    <property type="entry name" value="Periplasmic binding protein-like II"/>
    <property type="match status" value="1"/>
</dbReference>
<dbReference type="RefSeq" id="WP_201686982.1">
    <property type="nucleotide sequence ID" value="NZ_JAEQND010000001.1"/>
</dbReference>
<comment type="caution">
    <text evidence="3">The sequence shown here is derived from an EMBL/GenBank/DDBJ whole genome shotgun (WGS) entry which is preliminary data.</text>
</comment>